<gene>
    <name evidence="2" type="ORF">BLA29_010250</name>
</gene>
<evidence type="ECO:0000313" key="3">
    <source>
        <dbReference type="Proteomes" id="UP000194236"/>
    </source>
</evidence>
<evidence type="ECO:0000313" key="2">
    <source>
        <dbReference type="EMBL" id="OTF80243.1"/>
    </source>
</evidence>
<accession>A0A1Y3BKA5</accession>
<reference evidence="2 3" key="1">
    <citation type="submission" date="2017-03" db="EMBL/GenBank/DDBJ databases">
        <title>Genome Survey of Euroglyphus maynei.</title>
        <authorList>
            <person name="Arlian L.G."/>
            <person name="Morgan M.S."/>
            <person name="Rider S.D."/>
        </authorList>
    </citation>
    <scope>NUCLEOTIDE SEQUENCE [LARGE SCALE GENOMIC DNA]</scope>
    <source>
        <strain evidence="2">Arlian Lab</strain>
        <tissue evidence="2">Whole body</tissue>
    </source>
</reference>
<keyword evidence="3" id="KW-1185">Reference proteome</keyword>
<dbReference type="EMBL" id="MUJZ01019281">
    <property type="protein sequence ID" value="OTF80243.1"/>
    <property type="molecule type" value="Genomic_DNA"/>
</dbReference>
<dbReference type="AlphaFoldDB" id="A0A1Y3BKA5"/>
<feature type="region of interest" description="Disordered" evidence="1">
    <location>
        <begin position="15"/>
        <end position="37"/>
    </location>
</feature>
<feature type="compositionally biased region" description="Low complexity" evidence="1">
    <location>
        <begin position="16"/>
        <end position="35"/>
    </location>
</feature>
<comment type="caution">
    <text evidence="2">The sequence shown here is derived from an EMBL/GenBank/DDBJ whole genome shotgun (WGS) entry which is preliminary data.</text>
</comment>
<protein>
    <submittedName>
        <fullName evidence="2">Uncharacterized protein</fullName>
    </submittedName>
</protein>
<dbReference type="Proteomes" id="UP000194236">
    <property type="component" value="Unassembled WGS sequence"/>
</dbReference>
<name>A0A1Y3BKA5_EURMA</name>
<feature type="compositionally biased region" description="Low complexity" evidence="1">
    <location>
        <begin position="75"/>
        <end position="111"/>
    </location>
</feature>
<feature type="region of interest" description="Disordered" evidence="1">
    <location>
        <begin position="71"/>
        <end position="119"/>
    </location>
</feature>
<organism evidence="2 3">
    <name type="scientific">Euroglyphus maynei</name>
    <name type="common">Mayne's house dust mite</name>
    <dbReference type="NCBI Taxonomy" id="6958"/>
    <lineage>
        <taxon>Eukaryota</taxon>
        <taxon>Metazoa</taxon>
        <taxon>Ecdysozoa</taxon>
        <taxon>Arthropoda</taxon>
        <taxon>Chelicerata</taxon>
        <taxon>Arachnida</taxon>
        <taxon>Acari</taxon>
        <taxon>Acariformes</taxon>
        <taxon>Sarcoptiformes</taxon>
        <taxon>Astigmata</taxon>
        <taxon>Psoroptidia</taxon>
        <taxon>Analgoidea</taxon>
        <taxon>Pyroglyphidae</taxon>
        <taxon>Pyroglyphinae</taxon>
        <taxon>Euroglyphus</taxon>
    </lineage>
</organism>
<proteinExistence type="predicted"/>
<evidence type="ECO:0000256" key="1">
    <source>
        <dbReference type="SAM" id="MobiDB-lite"/>
    </source>
</evidence>
<sequence>MSKFSRIIQQHKVAALKLNNNNPQNEQKPKQLQENSKNMTTKFIRHKFAHQSQLTRSTPLPQLIAKSSILTNGHSLSSSPTSSKSLRIQQSPPMITRTMMMTPSPMRTMSTRPDKYYRT</sequence>